<protein>
    <submittedName>
        <fullName evidence="1">Uncharacterized protein</fullName>
    </submittedName>
</protein>
<dbReference type="Proteomes" id="UP001597469">
    <property type="component" value="Unassembled WGS sequence"/>
</dbReference>
<dbReference type="RefSeq" id="WP_381522229.1">
    <property type="nucleotide sequence ID" value="NZ_JBHULN010000005.1"/>
</dbReference>
<reference evidence="2" key="1">
    <citation type="journal article" date="2019" name="Int. J. Syst. Evol. Microbiol.">
        <title>The Global Catalogue of Microorganisms (GCM) 10K type strain sequencing project: providing services to taxonomists for standard genome sequencing and annotation.</title>
        <authorList>
            <consortium name="The Broad Institute Genomics Platform"/>
            <consortium name="The Broad Institute Genome Sequencing Center for Infectious Disease"/>
            <person name="Wu L."/>
            <person name="Ma J."/>
        </authorList>
    </citation>
    <scope>NUCLEOTIDE SEQUENCE [LARGE SCALE GENOMIC DNA]</scope>
    <source>
        <strain evidence="2">KCTC 42805</strain>
    </source>
</reference>
<proteinExistence type="predicted"/>
<dbReference type="EMBL" id="JBHULN010000005">
    <property type="protein sequence ID" value="MFD2571036.1"/>
    <property type="molecule type" value="Genomic_DNA"/>
</dbReference>
<evidence type="ECO:0000313" key="1">
    <source>
        <dbReference type="EMBL" id="MFD2571036.1"/>
    </source>
</evidence>
<sequence>MTHSITIETQNDSDFALMKELAQRLGLHVKESHTDDPIKEPQQEVAFKNFVGSWQGEETADELVEIIYSARNDQPRDIDL</sequence>
<name>A0ABW5M3C5_9BACT</name>
<comment type="caution">
    <text evidence="1">The sequence shown here is derived from an EMBL/GenBank/DDBJ whole genome shotgun (WGS) entry which is preliminary data.</text>
</comment>
<gene>
    <name evidence="1" type="ORF">ACFSUS_10355</name>
</gene>
<organism evidence="1 2">
    <name type="scientific">Spirosoma soli</name>
    <dbReference type="NCBI Taxonomy" id="1770529"/>
    <lineage>
        <taxon>Bacteria</taxon>
        <taxon>Pseudomonadati</taxon>
        <taxon>Bacteroidota</taxon>
        <taxon>Cytophagia</taxon>
        <taxon>Cytophagales</taxon>
        <taxon>Cytophagaceae</taxon>
        <taxon>Spirosoma</taxon>
    </lineage>
</organism>
<accession>A0ABW5M3C5</accession>
<evidence type="ECO:0000313" key="2">
    <source>
        <dbReference type="Proteomes" id="UP001597469"/>
    </source>
</evidence>
<keyword evidence="2" id="KW-1185">Reference proteome</keyword>